<name>A0A0A3AUR8_9PAST</name>
<protein>
    <submittedName>
        <fullName evidence="4">Dehydrogenase</fullName>
    </submittedName>
</protein>
<dbReference type="SUPFAM" id="SSF51735">
    <property type="entry name" value="NAD(P)-binding Rossmann-fold domains"/>
    <property type="match status" value="1"/>
</dbReference>
<dbReference type="PANTHER" id="PTHR43818:SF11">
    <property type="entry name" value="BCDNA.GH03377"/>
    <property type="match status" value="1"/>
</dbReference>
<dbReference type="RefSeq" id="WP_034613804.1">
    <property type="nucleotide sequence ID" value="NZ_JSUM01000005.1"/>
</dbReference>
<dbReference type="SUPFAM" id="SSF55347">
    <property type="entry name" value="Glyceraldehyde-3-phosphate dehydrogenase-like, C-terminal domain"/>
    <property type="match status" value="1"/>
</dbReference>
<dbReference type="Pfam" id="PF22725">
    <property type="entry name" value="GFO_IDH_MocA_C3"/>
    <property type="match status" value="1"/>
</dbReference>
<dbReference type="AlphaFoldDB" id="A0A0A3AUR8"/>
<organism evidence="4 5">
    <name type="scientific">Chelonobacter oris</name>
    <dbReference type="NCBI Taxonomy" id="505317"/>
    <lineage>
        <taxon>Bacteria</taxon>
        <taxon>Pseudomonadati</taxon>
        <taxon>Pseudomonadota</taxon>
        <taxon>Gammaproteobacteria</taxon>
        <taxon>Pasteurellales</taxon>
        <taxon>Pasteurellaceae</taxon>
        <taxon>Chelonobacter</taxon>
    </lineage>
</organism>
<keyword evidence="1" id="KW-0560">Oxidoreductase</keyword>
<dbReference type="InterPro" id="IPR055170">
    <property type="entry name" value="GFO_IDH_MocA-like_dom"/>
</dbReference>
<dbReference type="PANTHER" id="PTHR43818">
    <property type="entry name" value="BCDNA.GH03377"/>
    <property type="match status" value="1"/>
</dbReference>
<proteinExistence type="predicted"/>
<comment type="caution">
    <text evidence="4">The sequence shown here is derived from an EMBL/GenBank/DDBJ whole genome shotgun (WGS) entry which is preliminary data.</text>
</comment>
<dbReference type="OrthoDB" id="9801953at2"/>
<evidence type="ECO:0000313" key="4">
    <source>
        <dbReference type="EMBL" id="KGQ70845.1"/>
    </source>
</evidence>
<feature type="domain" description="GFO/IDH/MocA-like oxidoreductase" evidence="3">
    <location>
        <begin position="131"/>
        <end position="279"/>
    </location>
</feature>
<dbReference type="STRING" id="505317.OA57_03840"/>
<dbReference type="Pfam" id="PF01408">
    <property type="entry name" value="GFO_IDH_MocA"/>
    <property type="match status" value="1"/>
</dbReference>
<keyword evidence="5" id="KW-1185">Reference proteome</keyword>
<reference evidence="4 5" key="1">
    <citation type="submission" date="2014-11" db="EMBL/GenBank/DDBJ databases">
        <title>Draft genome sequence of Chelonobacter oris 1662T, associated with respiratory disease in Hermann's Tortoises.</title>
        <authorList>
            <person name="Kudirkiene E."/>
            <person name="Hansen M.J."/>
            <person name="Bojesen A.M."/>
        </authorList>
    </citation>
    <scope>NUCLEOTIDE SEQUENCE [LARGE SCALE GENOMIC DNA]</scope>
    <source>
        <strain evidence="4 5">1662</strain>
    </source>
</reference>
<accession>A0A0A3AUR8</accession>
<dbReference type="Gene3D" id="3.30.360.10">
    <property type="entry name" value="Dihydrodipicolinate Reductase, domain 2"/>
    <property type="match status" value="1"/>
</dbReference>
<feature type="domain" description="Gfo/Idh/MocA-like oxidoreductase N-terminal" evidence="2">
    <location>
        <begin position="4"/>
        <end position="123"/>
    </location>
</feature>
<dbReference type="InterPro" id="IPR050463">
    <property type="entry name" value="Gfo/Idh/MocA_oxidrdct_glycsds"/>
</dbReference>
<dbReference type="InterPro" id="IPR036291">
    <property type="entry name" value="NAD(P)-bd_dom_sf"/>
</dbReference>
<dbReference type="Gene3D" id="3.40.50.720">
    <property type="entry name" value="NAD(P)-binding Rossmann-like Domain"/>
    <property type="match status" value="1"/>
</dbReference>
<evidence type="ECO:0000259" key="3">
    <source>
        <dbReference type="Pfam" id="PF22725"/>
    </source>
</evidence>
<gene>
    <name evidence="4" type="ORF">OA57_03840</name>
</gene>
<evidence type="ECO:0000256" key="1">
    <source>
        <dbReference type="ARBA" id="ARBA00023002"/>
    </source>
</evidence>
<sequence length="383" mass="42537">MKKINVGIIGTGFIGVAHIEAIRRLGFVNIIALAENNQQLAKEKAAALNIPIAYDSIDELLSNKDIQVVHNCTPNHIHFDVNKKIILAGKHVFSEKPLCLTSPQADELVALAIKHRVITGVGFVYRNFAMVQQAAEMVKSQDIGRVFAVNGHYLQDWMLWDTDYNWRVDPAIGGKSRTVADIGSHWCDTVQFVTGKKIKAVFADVSIVHSIRKAGKNEETFGSDSAGAEYESKSVETEDYASVLIRFEDGSKGSFTVSQVSAGHKNDLMFDISGSLKSLHWEQETPQYLTIGYRQKPNQILCDDPTLVNKSVSAYNHFPGGHIEGWPDAFKNMMLAFYSFILENKAPENTPVKFATFSDGAQIVHIVDAIMTSFEQGKWITLK</sequence>
<dbReference type="GO" id="GO:0016491">
    <property type="term" value="F:oxidoreductase activity"/>
    <property type="evidence" value="ECO:0007669"/>
    <property type="project" value="UniProtKB-KW"/>
</dbReference>
<dbReference type="Proteomes" id="UP000030380">
    <property type="component" value="Unassembled WGS sequence"/>
</dbReference>
<dbReference type="InterPro" id="IPR000683">
    <property type="entry name" value="Gfo/Idh/MocA-like_OxRdtase_N"/>
</dbReference>
<dbReference type="EMBL" id="JSUM01000005">
    <property type="protein sequence ID" value="KGQ70845.1"/>
    <property type="molecule type" value="Genomic_DNA"/>
</dbReference>
<evidence type="ECO:0000259" key="2">
    <source>
        <dbReference type="Pfam" id="PF01408"/>
    </source>
</evidence>
<dbReference type="GO" id="GO:0000166">
    <property type="term" value="F:nucleotide binding"/>
    <property type="evidence" value="ECO:0007669"/>
    <property type="project" value="InterPro"/>
</dbReference>
<evidence type="ECO:0000313" key="5">
    <source>
        <dbReference type="Proteomes" id="UP000030380"/>
    </source>
</evidence>